<name>A0AAW2C6T7_9ROSI</name>
<sequence length="117" mass="12966">MFSASSNQSFVCDGAGYDEVHLSGHKDPDTTSEESSSAASSMSWSEDRTESNLSDGLGESEPPIQSVIGPDGMRKFITLSIWMVNDFTSSIKESHFKTLREKYQIPVNIPLRLPYRS</sequence>
<feature type="compositionally biased region" description="Low complexity" evidence="1">
    <location>
        <begin position="33"/>
        <end position="44"/>
    </location>
</feature>
<feature type="region of interest" description="Disordered" evidence="1">
    <location>
        <begin position="21"/>
        <end position="70"/>
    </location>
</feature>
<keyword evidence="3" id="KW-1185">Reference proteome</keyword>
<evidence type="ECO:0000256" key="1">
    <source>
        <dbReference type="SAM" id="MobiDB-lite"/>
    </source>
</evidence>
<accession>A0AAW2C6T7</accession>
<protein>
    <submittedName>
        <fullName evidence="2">Uncharacterized protein</fullName>
    </submittedName>
</protein>
<evidence type="ECO:0000313" key="3">
    <source>
        <dbReference type="Proteomes" id="UP001459277"/>
    </source>
</evidence>
<reference evidence="2 3" key="1">
    <citation type="submission" date="2024-01" db="EMBL/GenBank/DDBJ databases">
        <title>A telomere-to-telomere, gap-free genome of sweet tea (Lithocarpus litseifolius).</title>
        <authorList>
            <person name="Zhou J."/>
        </authorList>
    </citation>
    <scope>NUCLEOTIDE SEQUENCE [LARGE SCALE GENOMIC DNA]</scope>
    <source>
        <strain evidence="2">Zhou-2022a</strain>
        <tissue evidence="2">Leaf</tissue>
    </source>
</reference>
<organism evidence="2 3">
    <name type="scientific">Lithocarpus litseifolius</name>
    <dbReference type="NCBI Taxonomy" id="425828"/>
    <lineage>
        <taxon>Eukaryota</taxon>
        <taxon>Viridiplantae</taxon>
        <taxon>Streptophyta</taxon>
        <taxon>Embryophyta</taxon>
        <taxon>Tracheophyta</taxon>
        <taxon>Spermatophyta</taxon>
        <taxon>Magnoliopsida</taxon>
        <taxon>eudicotyledons</taxon>
        <taxon>Gunneridae</taxon>
        <taxon>Pentapetalae</taxon>
        <taxon>rosids</taxon>
        <taxon>fabids</taxon>
        <taxon>Fagales</taxon>
        <taxon>Fagaceae</taxon>
        <taxon>Lithocarpus</taxon>
    </lineage>
</organism>
<proteinExistence type="predicted"/>
<comment type="caution">
    <text evidence="2">The sequence shown here is derived from an EMBL/GenBank/DDBJ whole genome shotgun (WGS) entry which is preliminary data.</text>
</comment>
<dbReference type="AlphaFoldDB" id="A0AAW2C6T7"/>
<evidence type="ECO:0000313" key="2">
    <source>
        <dbReference type="EMBL" id="KAK9993946.1"/>
    </source>
</evidence>
<dbReference type="EMBL" id="JAZDWU010000008">
    <property type="protein sequence ID" value="KAK9993946.1"/>
    <property type="molecule type" value="Genomic_DNA"/>
</dbReference>
<dbReference type="Proteomes" id="UP001459277">
    <property type="component" value="Unassembled WGS sequence"/>
</dbReference>
<gene>
    <name evidence="2" type="ORF">SO802_023649</name>
</gene>